<feature type="region of interest" description="Disordered" evidence="8">
    <location>
        <begin position="695"/>
        <end position="865"/>
    </location>
</feature>
<name>A0A6J2XEE2_SITOR</name>
<feature type="compositionally biased region" description="Basic and acidic residues" evidence="8">
    <location>
        <begin position="879"/>
        <end position="895"/>
    </location>
</feature>
<dbReference type="GO" id="GO:0001725">
    <property type="term" value="C:stress fiber"/>
    <property type="evidence" value="ECO:0007669"/>
    <property type="project" value="TreeGrafter"/>
</dbReference>
<dbReference type="CDD" id="cd09360">
    <property type="entry name" value="LIM_ALP_like"/>
    <property type="match status" value="1"/>
</dbReference>
<evidence type="ECO:0000256" key="6">
    <source>
        <dbReference type="PROSITE-ProRule" id="PRU00125"/>
    </source>
</evidence>
<dbReference type="GO" id="GO:0046872">
    <property type="term" value="F:metal ion binding"/>
    <property type="evidence" value="ECO:0007669"/>
    <property type="project" value="UniProtKB-KW"/>
</dbReference>
<evidence type="ECO:0000256" key="5">
    <source>
        <dbReference type="ARBA" id="ARBA00023038"/>
    </source>
</evidence>
<feature type="region of interest" description="Disordered" evidence="8">
    <location>
        <begin position="879"/>
        <end position="903"/>
    </location>
</feature>
<feature type="domain" description="LIM zinc-binding" evidence="9">
    <location>
        <begin position="1592"/>
        <end position="1651"/>
    </location>
</feature>
<dbReference type="SUPFAM" id="SSF57716">
    <property type="entry name" value="Glucocorticoid receptor-like (DNA-binding domain)"/>
    <property type="match status" value="5"/>
</dbReference>
<evidence type="ECO:0000256" key="2">
    <source>
        <dbReference type="ARBA" id="ARBA00022490"/>
    </source>
</evidence>
<feature type="region of interest" description="Disordered" evidence="8">
    <location>
        <begin position="1414"/>
        <end position="1517"/>
    </location>
</feature>
<evidence type="ECO:0000259" key="10">
    <source>
        <dbReference type="PROSITE" id="PS50106"/>
    </source>
</evidence>
<comment type="subcellular location">
    <subcellularLocation>
        <location evidence="1">Cytoplasm</location>
    </subcellularLocation>
</comment>
<evidence type="ECO:0000313" key="11">
    <source>
        <dbReference type="Proteomes" id="UP000504635"/>
    </source>
</evidence>
<dbReference type="PANTHER" id="PTHR24214">
    <property type="entry name" value="PDZ AND LIM DOMAIN PROTEIN ZASP"/>
    <property type="match status" value="1"/>
</dbReference>
<dbReference type="CDD" id="cd23068">
    <property type="entry name" value="PDZ_ZASP52-like"/>
    <property type="match status" value="1"/>
</dbReference>
<dbReference type="PROSITE" id="PS50106">
    <property type="entry name" value="PDZ"/>
    <property type="match status" value="1"/>
</dbReference>
<feature type="compositionally biased region" description="Polar residues" evidence="8">
    <location>
        <begin position="1334"/>
        <end position="1344"/>
    </location>
</feature>
<evidence type="ECO:0000256" key="7">
    <source>
        <dbReference type="SAM" id="Coils"/>
    </source>
</evidence>
<accession>A0A6J2XEE2</accession>
<reference evidence="12" key="1">
    <citation type="submission" date="2025-08" db="UniProtKB">
        <authorList>
            <consortium name="RefSeq"/>
        </authorList>
    </citation>
    <scope>IDENTIFICATION</scope>
    <source>
        <tissue evidence="12">Gonads</tissue>
    </source>
</reference>
<feature type="coiled-coil region" evidence="7">
    <location>
        <begin position="1054"/>
        <end position="1081"/>
    </location>
</feature>
<proteinExistence type="predicted"/>
<dbReference type="SMART" id="SM00228">
    <property type="entry name" value="PDZ"/>
    <property type="match status" value="1"/>
</dbReference>
<dbReference type="FunFam" id="2.10.110.10:FF:000069">
    <property type="entry name" value="Uncharacterized protein, isoform Z"/>
    <property type="match status" value="1"/>
</dbReference>
<dbReference type="Pfam" id="PF00595">
    <property type="entry name" value="PDZ"/>
    <property type="match status" value="1"/>
</dbReference>
<dbReference type="InterPro" id="IPR031847">
    <property type="entry name" value="PDLI1-4/Zasp-like_mid"/>
</dbReference>
<feature type="compositionally biased region" description="Polar residues" evidence="8">
    <location>
        <begin position="1414"/>
        <end position="1455"/>
    </location>
</feature>
<keyword evidence="3 6" id="KW-0479">Metal-binding</keyword>
<feature type="compositionally biased region" description="Low complexity" evidence="8">
    <location>
        <begin position="406"/>
        <end position="419"/>
    </location>
</feature>
<keyword evidence="7" id="KW-0175">Coiled coil</keyword>
<feature type="region of interest" description="Disordered" evidence="8">
    <location>
        <begin position="1095"/>
        <end position="1145"/>
    </location>
</feature>
<dbReference type="CDD" id="cd09455">
    <property type="entry name" value="LIM1_Enigma_like_1"/>
    <property type="match status" value="1"/>
</dbReference>
<dbReference type="FunFam" id="2.10.110.10:FF:000060">
    <property type="entry name" value="Uncharacterized protein, isoform Z"/>
    <property type="match status" value="1"/>
</dbReference>
<dbReference type="GO" id="GO:0030018">
    <property type="term" value="C:Z disc"/>
    <property type="evidence" value="ECO:0007669"/>
    <property type="project" value="TreeGrafter"/>
</dbReference>
<dbReference type="GeneID" id="115877486"/>
<dbReference type="Pfam" id="PF15936">
    <property type="entry name" value="DUF4749"/>
    <property type="match status" value="1"/>
</dbReference>
<feature type="region of interest" description="Disordered" evidence="8">
    <location>
        <begin position="1172"/>
        <end position="1227"/>
    </location>
</feature>
<dbReference type="InterPro" id="IPR036034">
    <property type="entry name" value="PDZ_sf"/>
</dbReference>
<feature type="region of interest" description="Disordered" evidence="8">
    <location>
        <begin position="237"/>
        <end position="261"/>
    </location>
</feature>
<keyword evidence="2" id="KW-0963">Cytoplasm</keyword>
<dbReference type="GO" id="GO:0030036">
    <property type="term" value="P:actin cytoskeleton organization"/>
    <property type="evidence" value="ECO:0007669"/>
    <property type="project" value="TreeGrafter"/>
</dbReference>
<dbReference type="PANTHER" id="PTHR24214:SF38">
    <property type="entry name" value="PDZ AND LIM DOMAIN PROTEIN ZASP-RELATED"/>
    <property type="match status" value="1"/>
</dbReference>
<feature type="compositionally biased region" description="Basic and acidic residues" evidence="8">
    <location>
        <begin position="778"/>
        <end position="797"/>
    </location>
</feature>
<feature type="domain" description="LIM zinc-binding" evidence="9">
    <location>
        <begin position="1652"/>
        <end position="1707"/>
    </location>
</feature>
<dbReference type="InterPro" id="IPR050604">
    <property type="entry name" value="PDZ-LIM_domain"/>
</dbReference>
<dbReference type="RefSeq" id="XP_030749526.1">
    <property type="nucleotide sequence ID" value="XM_030893666.1"/>
</dbReference>
<evidence type="ECO:0000256" key="8">
    <source>
        <dbReference type="SAM" id="MobiDB-lite"/>
    </source>
</evidence>
<dbReference type="InterPro" id="IPR006643">
    <property type="entry name" value="Zasp-like_motif"/>
</dbReference>
<keyword evidence="11" id="KW-1185">Reference proteome</keyword>
<feature type="region of interest" description="Disordered" evidence="8">
    <location>
        <begin position="1308"/>
        <end position="1344"/>
    </location>
</feature>
<dbReference type="FunFam" id="2.10.110.10:FF:000073">
    <property type="entry name" value="Uncharacterized protein, isoform Z"/>
    <property type="match status" value="1"/>
</dbReference>
<evidence type="ECO:0000313" key="12">
    <source>
        <dbReference type="RefSeq" id="XP_030749526.1"/>
    </source>
</evidence>
<dbReference type="SUPFAM" id="SSF50156">
    <property type="entry name" value="PDZ domain-like"/>
    <property type="match status" value="1"/>
</dbReference>
<dbReference type="GO" id="GO:0003779">
    <property type="term" value="F:actin binding"/>
    <property type="evidence" value="ECO:0007669"/>
    <property type="project" value="TreeGrafter"/>
</dbReference>
<dbReference type="Pfam" id="PF00412">
    <property type="entry name" value="LIM"/>
    <property type="match status" value="4"/>
</dbReference>
<dbReference type="PROSITE" id="PS00478">
    <property type="entry name" value="LIM_DOMAIN_1"/>
    <property type="match status" value="1"/>
</dbReference>
<feature type="compositionally biased region" description="Basic and acidic residues" evidence="8">
    <location>
        <begin position="978"/>
        <end position="998"/>
    </location>
</feature>
<keyword evidence="4 6" id="KW-0862">Zinc</keyword>
<feature type="region of interest" description="Disordered" evidence="8">
    <location>
        <begin position="978"/>
        <end position="1005"/>
    </location>
</feature>
<organism evidence="11 12">
    <name type="scientific">Sitophilus oryzae</name>
    <name type="common">Rice weevil</name>
    <name type="synonym">Curculio oryzae</name>
    <dbReference type="NCBI Taxonomy" id="7048"/>
    <lineage>
        <taxon>Eukaryota</taxon>
        <taxon>Metazoa</taxon>
        <taxon>Ecdysozoa</taxon>
        <taxon>Arthropoda</taxon>
        <taxon>Hexapoda</taxon>
        <taxon>Insecta</taxon>
        <taxon>Pterygota</taxon>
        <taxon>Neoptera</taxon>
        <taxon>Endopterygota</taxon>
        <taxon>Coleoptera</taxon>
        <taxon>Polyphaga</taxon>
        <taxon>Cucujiformia</taxon>
        <taxon>Curculionidae</taxon>
        <taxon>Dryophthorinae</taxon>
        <taxon>Sitophilus</taxon>
    </lineage>
</organism>
<feature type="region of interest" description="Disordered" evidence="8">
    <location>
        <begin position="359"/>
        <end position="419"/>
    </location>
</feature>
<dbReference type="Gene3D" id="2.10.110.10">
    <property type="entry name" value="Cysteine Rich Protein"/>
    <property type="match status" value="4"/>
</dbReference>
<feature type="domain" description="LIM zinc-binding" evidence="9">
    <location>
        <begin position="268"/>
        <end position="327"/>
    </location>
</feature>
<dbReference type="FunFam" id="2.30.42.10:FF:000055">
    <property type="entry name" value="PDZ and LIM domain protein 3"/>
    <property type="match status" value="1"/>
</dbReference>
<keyword evidence="5 6" id="KW-0440">LIM domain</keyword>
<dbReference type="GO" id="GO:0061061">
    <property type="term" value="P:muscle structure development"/>
    <property type="evidence" value="ECO:0007669"/>
    <property type="project" value="TreeGrafter"/>
</dbReference>
<dbReference type="CDD" id="cd08368">
    <property type="entry name" value="LIM"/>
    <property type="match status" value="1"/>
</dbReference>
<dbReference type="SMART" id="SM00735">
    <property type="entry name" value="ZM"/>
    <property type="match status" value="1"/>
</dbReference>
<feature type="domain" description="PDZ" evidence="10">
    <location>
        <begin position="6"/>
        <end position="88"/>
    </location>
</feature>
<evidence type="ECO:0000256" key="4">
    <source>
        <dbReference type="ARBA" id="ARBA00022833"/>
    </source>
</evidence>
<gene>
    <name evidence="12" type="primary">LOC115877486</name>
</gene>
<dbReference type="FunCoup" id="A0A6J2XEE2">
    <property type="interactions" value="3"/>
</dbReference>
<protein>
    <submittedName>
        <fullName evidence="12">PDZ and LIM domain protein Zasp-like isoform X2</fullName>
    </submittedName>
</protein>
<evidence type="ECO:0000259" key="9">
    <source>
        <dbReference type="PROSITE" id="PS50023"/>
    </source>
</evidence>
<feature type="compositionally biased region" description="Basic and acidic residues" evidence="8">
    <location>
        <begin position="1320"/>
        <end position="1333"/>
    </location>
</feature>
<sequence length="1707" mass="187677">MANLMTVRLNKAEYPNWGFRLQGGKDFGTPLVIQKVNGGSPAERAGLIAGDSVIKINNVDVYNLLHKEAQDVIVRSGLNFDMVIQRGGSTWKPAVIPTGQVPKPNPAVSKLSPVTKTSLAAQPGENIGAIGTGHNLSAKPFAPQVNGAVNGNSNKLINKQYNTPIKLYSEDAIAETLSAQTEVLSTGALGVNFKKNEKDYDATNSAVYRMLKEAENDPEQSVNDSVNRTQNFANYNHPLAERKPNCHPTSPTPTASSDSCQKPLENATICTDCERVIVGVFVRIKDKNLHVECFKCATCGTSLKNVGYYNINNKLYCDIHAKSAAIAINNPAAVPVTIPPGGKAPVSAISAALSSHSLPSPSPLSPKLPTYAPSYPPPAEEPIATPPADVASKPFAPSPQLNSTAPSSEPNPNISSNTSLYNPSAPLSFSKFINKSAASSGPKPFSSVSAPLSPGGTLPRAAPLSPQSNFNRAPLSPPSAPSYSSYSPASTAGRSTSIVWPPQQDSDLPTACPLFYPPPSKVETELVEKRKKQSKFESEYFSEELEDVNMDETTSFYSEELCFSGRRSAVECVELLSDTLDTQKLVENVIKSSPMLATPSLDIGKKVETCKETCTKARCIENIEACELRRPTQYTPNTIEFQNVNRVQNTVSQRWESSLTQAVRTTAPDSDTFVRIPSRGAPSPMRSALTIAPAQPFNPQSQSILDPVPLPEQTEPYFPPEHPILPVKKEEEPKKLEKPPISKPKSPFTKALEIAPDRPFTPAGGVPLTPPPVKKKPKDALDKLLDELPRPGEKLDMRSALTTAPDRSYTPLSTEYSSTSEETKSMKESAYNIDRSHLVKPLKPEELPQSFKMNTQEPKPPSYYAPAVIEERIKSETELEEMRKATKSKETRIIEEETMQPGQITQQIITQEAQSNPGTFAPLFQGFSCSFKNKTDHSQFSIEVCTTPPVPTPPPKPQTPISYIATVEERPAKITKQKIIEEKSGSEEMMKRQEKTSMETKQQYIQKRDVQKQDVQKQAEEVIQVKPLPVTTLLHKPETLPSYQMDLKATAEADLILMEKRQKAQQRLEEQKREREQQKIAEVSTTQKTVQGISIQQEALPPKPIINIDPSEAMNPSPSVHFQPVSEKPPSTTFSPRPRSITPSMINKAPPLLPYYQDNLVAQFHSAVGSNVLDPTTPEISRSPSPHPEARSRSPSPFPSRRQERAKSPAEGPPPNPLQSSRPLPTPQDFKIQQAKENVKTYLSGYKSHEEVSGHAADISQVSQNVAYPLSSAQACVQTGKVQQQVDSCEKQRLQITDAQKQECQVAKSSDRISTTNISEKSHQEQLAAERHSQSQTVERSADGITQVQRKKIVTEEYEKSHKETNIQIEKNVTSVNRRPFSKVNVPLVEGPTAQSFHVTNPRHLSFESKELLMSQQESEKLNTQNTLQEASQKLSCQNSDTNQNQSSRIPSSCPVQPPVRHVYPPGSLASIKHVQPPCASQKPSQNVTKPNVPKPTVGSGKGRQAGGIKVAPNRGRGVLNTGSLSGPRVPLCGHCHGQIRGPFITALGKIWCPQHFVCATPSCKRSLQDLGFVEEQGQLYCEYCFEQYLAPPCSKCNAKIKTDCLKAIGKNFHPECFNCYYCGKLFGNAAFFLEDGNPYCENDWNELFTTKCFACGFPVEAGDRWVEALNNNYHSQCFNCTMCKKNLEGQSFFAKGGRPFCKNHAR</sequence>
<evidence type="ECO:0000256" key="1">
    <source>
        <dbReference type="ARBA" id="ARBA00004496"/>
    </source>
</evidence>
<feature type="compositionally biased region" description="Basic and acidic residues" evidence="8">
    <location>
        <begin position="727"/>
        <end position="740"/>
    </location>
</feature>
<dbReference type="PROSITE" id="PS50023">
    <property type="entry name" value="LIM_DOMAIN_2"/>
    <property type="match status" value="3"/>
</dbReference>
<feature type="compositionally biased region" description="Low complexity" evidence="8">
    <location>
        <begin position="808"/>
        <end position="820"/>
    </location>
</feature>
<dbReference type="GO" id="GO:0005912">
    <property type="term" value="C:adherens junction"/>
    <property type="evidence" value="ECO:0007669"/>
    <property type="project" value="TreeGrafter"/>
</dbReference>
<dbReference type="InterPro" id="IPR001478">
    <property type="entry name" value="PDZ"/>
</dbReference>
<dbReference type="Proteomes" id="UP000504635">
    <property type="component" value="Unplaced"/>
</dbReference>
<dbReference type="InParanoid" id="A0A6J2XEE2"/>
<dbReference type="GO" id="GO:0007507">
    <property type="term" value="P:heart development"/>
    <property type="evidence" value="ECO:0007669"/>
    <property type="project" value="TreeGrafter"/>
</dbReference>
<dbReference type="CDD" id="cd09461">
    <property type="entry name" value="LIM3_Enigma_like_1"/>
    <property type="match status" value="1"/>
</dbReference>
<feature type="region of interest" description="Disordered" evidence="8">
    <location>
        <begin position="443"/>
        <end position="488"/>
    </location>
</feature>
<dbReference type="SMART" id="SM00132">
    <property type="entry name" value="LIM"/>
    <property type="match status" value="4"/>
</dbReference>
<dbReference type="InterPro" id="IPR001781">
    <property type="entry name" value="Znf_LIM"/>
</dbReference>
<feature type="compositionally biased region" description="Low complexity" evidence="8">
    <location>
        <begin position="1129"/>
        <end position="1144"/>
    </location>
</feature>
<dbReference type="Gene3D" id="2.30.42.10">
    <property type="match status" value="1"/>
</dbReference>
<evidence type="ECO:0000256" key="3">
    <source>
        <dbReference type="ARBA" id="ARBA00022723"/>
    </source>
</evidence>
<dbReference type="OrthoDB" id="5911912at2759"/>
<dbReference type="GO" id="GO:0031941">
    <property type="term" value="C:filamentous actin"/>
    <property type="evidence" value="ECO:0007669"/>
    <property type="project" value="TreeGrafter"/>
</dbReference>
<dbReference type="GO" id="GO:0051371">
    <property type="term" value="F:muscle alpha-actinin binding"/>
    <property type="evidence" value="ECO:0007669"/>
    <property type="project" value="TreeGrafter"/>
</dbReference>
<feature type="compositionally biased region" description="Basic and acidic residues" evidence="8">
    <location>
        <begin position="834"/>
        <end position="846"/>
    </location>
</feature>
<feature type="compositionally biased region" description="Low complexity" evidence="8">
    <location>
        <begin position="248"/>
        <end position="257"/>
    </location>
</feature>